<evidence type="ECO:0000256" key="2">
    <source>
        <dbReference type="ARBA" id="ARBA00022729"/>
    </source>
</evidence>
<name>A0AA34WI57_CHLPE</name>
<dbReference type="Pfam" id="PF03938">
    <property type="entry name" value="OmpH"/>
    <property type="match status" value="1"/>
</dbReference>
<proteinExistence type="inferred from homology"/>
<keyword evidence="5" id="KW-1185">Reference proteome</keyword>
<gene>
    <name evidence="4" type="ordered locus">G5S_0835</name>
</gene>
<dbReference type="RefSeq" id="WP_013712856.1">
    <property type="nucleotide sequence ID" value="NC_015408.1"/>
</dbReference>
<evidence type="ECO:0000313" key="4">
    <source>
        <dbReference type="EMBL" id="AEB41778.1"/>
    </source>
</evidence>
<dbReference type="SUPFAM" id="SSF111384">
    <property type="entry name" value="OmpH-like"/>
    <property type="match status" value="1"/>
</dbReference>
<protein>
    <submittedName>
        <fullName evidence="4">OmpH-like protein</fullName>
    </submittedName>
</protein>
<reference evidence="4 5" key="1">
    <citation type="journal article" date="2011" name="J. Bacteriol.">
        <title>Genome sequence of the obligate intracellular animal pathogen Chlamydia pecorum E58.</title>
        <authorList>
            <person name="Mojica S."/>
            <person name="Huot Creasy H."/>
            <person name="Daugherty S."/>
            <person name="Read T.D."/>
            <person name="Kim T."/>
            <person name="Kaltenboeck B."/>
            <person name="Bavoil P."/>
            <person name="Myers G.S."/>
        </authorList>
    </citation>
    <scope>NUCLEOTIDE SEQUENCE [LARGE SCALE GENOMIC DNA]</scope>
    <source>
        <strain evidence="4 5">E58</strain>
    </source>
</reference>
<feature type="coiled-coil region" evidence="3">
    <location>
        <begin position="42"/>
        <end position="144"/>
    </location>
</feature>
<keyword evidence="3" id="KW-0175">Coiled coil</keyword>
<dbReference type="GO" id="GO:0005829">
    <property type="term" value="C:cytosol"/>
    <property type="evidence" value="ECO:0007669"/>
    <property type="project" value="TreeGrafter"/>
</dbReference>
<dbReference type="KEGG" id="cpm:G5S_0835"/>
<comment type="similarity">
    <text evidence="1">Belongs to the Skp family.</text>
</comment>
<dbReference type="PANTHER" id="PTHR35089">
    <property type="entry name" value="CHAPERONE PROTEIN SKP"/>
    <property type="match status" value="1"/>
</dbReference>
<dbReference type="GeneID" id="99718808"/>
<dbReference type="PANTHER" id="PTHR35089:SF1">
    <property type="entry name" value="CHAPERONE PROTEIN SKP"/>
    <property type="match status" value="1"/>
</dbReference>
<keyword evidence="2" id="KW-0732">Signal</keyword>
<dbReference type="GO" id="GO:0051082">
    <property type="term" value="F:unfolded protein binding"/>
    <property type="evidence" value="ECO:0007669"/>
    <property type="project" value="InterPro"/>
</dbReference>
<evidence type="ECO:0000256" key="1">
    <source>
        <dbReference type="ARBA" id="ARBA00009091"/>
    </source>
</evidence>
<dbReference type="InterPro" id="IPR024930">
    <property type="entry name" value="Skp_dom_sf"/>
</dbReference>
<dbReference type="Proteomes" id="UP000008305">
    <property type="component" value="Chromosome"/>
</dbReference>
<dbReference type="AlphaFoldDB" id="A0AA34WI57"/>
<sequence length="171" mass="19563">MKKLLTATVLVLCVQTLSLDANIGIVNLKRCLEESALGKKESEELDSMKQKYMRTAEKMEEELTSLYNKLQDEDYMESLSKNASDELKKKFEELSAEYNTFQAQCYQAVNQNNMKRIQKLIEEVKQASKKVMEKEKLEAILNEEAVLAIVPGADKTDAIIKILDESFKKNN</sequence>
<dbReference type="EMBL" id="CP002608">
    <property type="protein sequence ID" value="AEB41778.1"/>
    <property type="molecule type" value="Genomic_DNA"/>
</dbReference>
<evidence type="ECO:0000256" key="3">
    <source>
        <dbReference type="SAM" id="Coils"/>
    </source>
</evidence>
<dbReference type="InterPro" id="IPR005632">
    <property type="entry name" value="Chaperone_Skp"/>
</dbReference>
<accession>A0AA34WI57</accession>
<organism evidence="4 5">
    <name type="scientific">Chlamydia pecorum (strain ATCC VR-628 / DSM 29919 / E58)</name>
    <name type="common">Chlamydophila pecorum</name>
    <dbReference type="NCBI Taxonomy" id="331635"/>
    <lineage>
        <taxon>Bacteria</taxon>
        <taxon>Pseudomonadati</taxon>
        <taxon>Chlamydiota</taxon>
        <taxon>Chlamydiia</taxon>
        <taxon>Chlamydiales</taxon>
        <taxon>Chlamydiaceae</taxon>
        <taxon>Chlamydia/Chlamydophila group</taxon>
        <taxon>Chlamydia</taxon>
    </lineage>
</organism>
<evidence type="ECO:0000313" key="5">
    <source>
        <dbReference type="Proteomes" id="UP000008305"/>
    </source>
</evidence>
<dbReference type="GO" id="GO:0050821">
    <property type="term" value="P:protein stabilization"/>
    <property type="evidence" value="ECO:0007669"/>
    <property type="project" value="TreeGrafter"/>
</dbReference>
<dbReference type="Gene3D" id="3.30.910.20">
    <property type="entry name" value="Skp domain"/>
    <property type="match status" value="1"/>
</dbReference>
<dbReference type="SMART" id="SM00935">
    <property type="entry name" value="OmpH"/>
    <property type="match status" value="1"/>
</dbReference>